<sequence>MHKTFKITLLCDACQKKVIEVAVTEEDADREIVMTALLKRAVADRAVKVQEDVDLLLLLNGLDAEETNVYLQKNTKGEAGCSTKDVTGHHAARCYLQVQKWQGVNLNPTDWGWKQSSQGLTPIPTTMDQAPPAHCLVLCQSCGGKLYINVPDVELQCWDDEDDPTTD</sequence>
<dbReference type="AlphaFoldDB" id="A0A9P0CLX7"/>
<dbReference type="OrthoDB" id="7487825at2759"/>
<evidence type="ECO:0000313" key="2">
    <source>
        <dbReference type="Proteomes" id="UP001153636"/>
    </source>
</evidence>
<proteinExistence type="predicted"/>
<dbReference type="Proteomes" id="UP001153636">
    <property type="component" value="Chromosome 10"/>
</dbReference>
<protein>
    <submittedName>
        <fullName evidence="1">Uncharacterized protein</fullName>
    </submittedName>
</protein>
<gene>
    <name evidence="1" type="ORF">PSYICH_LOCUS2186</name>
</gene>
<organism evidence="1 2">
    <name type="scientific">Psylliodes chrysocephalus</name>
    <dbReference type="NCBI Taxonomy" id="3402493"/>
    <lineage>
        <taxon>Eukaryota</taxon>
        <taxon>Metazoa</taxon>
        <taxon>Ecdysozoa</taxon>
        <taxon>Arthropoda</taxon>
        <taxon>Hexapoda</taxon>
        <taxon>Insecta</taxon>
        <taxon>Pterygota</taxon>
        <taxon>Neoptera</taxon>
        <taxon>Endopterygota</taxon>
        <taxon>Coleoptera</taxon>
        <taxon>Polyphaga</taxon>
        <taxon>Cucujiformia</taxon>
        <taxon>Chrysomeloidea</taxon>
        <taxon>Chrysomelidae</taxon>
        <taxon>Galerucinae</taxon>
        <taxon>Alticini</taxon>
        <taxon>Psylliodes</taxon>
    </lineage>
</organism>
<evidence type="ECO:0000313" key="1">
    <source>
        <dbReference type="EMBL" id="CAH1100496.1"/>
    </source>
</evidence>
<reference evidence="1" key="1">
    <citation type="submission" date="2022-01" db="EMBL/GenBank/DDBJ databases">
        <authorList>
            <person name="King R."/>
        </authorList>
    </citation>
    <scope>NUCLEOTIDE SEQUENCE</scope>
</reference>
<name>A0A9P0CLX7_9CUCU</name>
<dbReference type="EMBL" id="OV651822">
    <property type="protein sequence ID" value="CAH1100496.1"/>
    <property type="molecule type" value="Genomic_DNA"/>
</dbReference>
<keyword evidence="2" id="KW-1185">Reference proteome</keyword>
<accession>A0A9P0CLX7</accession>